<feature type="binding site" evidence="7">
    <location>
        <position position="92"/>
    </location>
    <ligand>
        <name>NADP(+)</name>
        <dbReference type="ChEBI" id="CHEBI:58349"/>
    </ligand>
</feature>
<keyword evidence="11" id="KW-1185">Reference proteome</keyword>
<keyword evidence="8" id="KW-0275">Fatty acid biosynthesis</keyword>
<evidence type="ECO:0000256" key="6">
    <source>
        <dbReference type="PIRSR" id="PIRSR611284-1"/>
    </source>
</evidence>
<accession>B3QVT6</accession>
<evidence type="ECO:0000256" key="3">
    <source>
        <dbReference type="ARBA" id="ARBA00022857"/>
    </source>
</evidence>
<feature type="domain" description="Ketoreductase" evidence="9">
    <location>
        <begin position="8"/>
        <end position="193"/>
    </location>
</feature>
<sequence>MEINLKGKISLVTGATRGIGKAIAIALAGAGSDVAFTYKSSEEKALALKTELEAMGVRALAICADAASFSEAQTTIDEVTKSLGGLDILVNNAGITRDTLLLRMSEAHWDDVLSSNLKSVFNYTKAAARPMMSKRAGRIINITSIIGLSGNAGQANYAASKAGIIGFTKSIAKEFASRNILVNAIAPGWIETEMTSALPEAQRKEYAEAIPLKRAGKSEDVANAVLFFASPLSDYITGETLRVDGGMAM</sequence>
<proteinExistence type="inferred from homology"/>
<dbReference type="InterPro" id="IPR011284">
    <property type="entry name" value="3oxo_ACP_reduc"/>
</dbReference>
<dbReference type="AlphaFoldDB" id="B3QVT6"/>
<dbReference type="EMBL" id="CP001100">
    <property type="protein sequence ID" value="ACF13143.1"/>
    <property type="molecule type" value="Genomic_DNA"/>
</dbReference>
<gene>
    <name evidence="10" type="ordered locus">Ctha_0674</name>
</gene>
<keyword evidence="8" id="KW-0276">Fatty acid metabolism</keyword>
<comment type="similarity">
    <text evidence="2 8">Belongs to the short-chain dehydrogenases/reductases (SDR) family.</text>
</comment>
<evidence type="ECO:0000259" key="9">
    <source>
        <dbReference type="SMART" id="SM00822"/>
    </source>
</evidence>
<comment type="pathway">
    <text evidence="8">Lipid metabolism; fatty acid biosynthesis.</text>
</comment>
<dbReference type="Pfam" id="PF13561">
    <property type="entry name" value="adh_short_C2"/>
    <property type="match status" value="1"/>
</dbReference>
<evidence type="ECO:0000256" key="7">
    <source>
        <dbReference type="PIRSR" id="PIRSR611284-2"/>
    </source>
</evidence>
<evidence type="ECO:0000256" key="4">
    <source>
        <dbReference type="ARBA" id="ARBA00023002"/>
    </source>
</evidence>
<dbReference type="PRINTS" id="PR00080">
    <property type="entry name" value="SDRFAMILY"/>
</dbReference>
<dbReference type="SUPFAM" id="SSF51735">
    <property type="entry name" value="NAD(P)-binding Rossmann-fold domains"/>
    <property type="match status" value="1"/>
</dbReference>
<dbReference type="InterPro" id="IPR002347">
    <property type="entry name" value="SDR_fam"/>
</dbReference>
<dbReference type="eggNOG" id="COG1028">
    <property type="taxonomic scope" value="Bacteria"/>
</dbReference>
<dbReference type="Gene3D" id="3.40.50.720">
    <property type="entry name" value="NAD(P)-binding Rossmann-like Domain"/>
    <property type="match status" value="1"/>
</dbReference>
<dbReference type="HOGENOM" id="CLU_010194_1_3_10"/>
<dbReference type="NCBIfam" id="NF005559">
    <property type="entry name" value="PRK07231.1"/>
    <property type="match status" value="1"/>
</dbReference>
<dbReference type="UniPathway" id="UPA00094"/>
<dbReference type="STRING" id="517418.Ctha_0674"/>
<comment type="catalytic activity">
    <reaction evidence="5 8">
        <text>a (3R)-hydroxyacyl-[ACP] + NADP(+) = a 3-oxoacyl-[ACP] + NADPH + H(+)</text>
        <dbReference type="Rhea" id="RHEA:17397"/>
        <dbReference type="Rhea" id="RHEA-COMP:9916"/>
        <dbReference type="Rhea" id="RHEA-COMP:9945"/>
        <dbReference type="ChEBI" id="CHEBI:15378"/>
        <dbReference type="ChEBI" id="CHEBI:57783"/>
        <dbReference type="ChEBI" id="CHEBI:58349"/>
        <dbReference type="ChEBI" id="CHEBI:78776"/>
        <dbReference type="ChEBI" id="CHEBI:78827"/>
        <dbReference type="EC" id="1.1.1.100"/>
    </reaction>
</comment>
<dbReference type="Proteomes" id="UP000001208">
    <property type="component" value="Chromosome"/>
</dbReference>
<dbReference type="PANTHER" id="PTHR42879:SF2">
    <property type="entry name" value="3-OXOACYL-[ACYL-CARRIER-PROTEIN] REDUCTASE FABG"/>
    <property type="match status" value="1"/>
</dbReference>
<evidence type="ECO:0000313" key="11">
    <source>
        <dbReference type="Proteomes" id="UP000001208"/>
    </source>
</evidence>
<evidence type="ECO:0000256" key="1">
    <source>
        <dbReference type="ARBA" id="ARBA00002607"/>
    </source>
</evidence>
<keyword evidence="4 8" id="KW-0560">Oxidoreductase</keyword>
<dbReference type="CDD" id="cd05333">
    <property type="entry name" value="BKR_SDR_c"/>
    <property type="match status" value="1"/>
</dbReference>
<feature type="binding site" evidence="7">
    <location>
        <position position="190"/>
    </location>
    <ligand>
        <name>NADP(+)</name>
        <dbReference type="ChEBI" id="CHEBI:58349"/>
    </ligand>
</feature>
<dbReference type="SMART" id="SM00822">
    <property type="entry name" value="PKS_KR"/>
    <property type="match status" value="1"/>
</dbReference>
<feature type="binding site" evidence="7">
    <location>
        <begin position="157"/>
        <end position="161"/>
    </location>
    <ligand>
        <name>NADP(+)</name>
        <dbReference type="ChEBI" id="CHEBI:58349"/>
    </ligand>
</feature>
<keyword evidence="8" id="KW-0443">Lipid metabolism</keyword>
<feature type="active site" description="Proton acceptor" evidence="6">
    <location>
        <position position="157"/>
    </location>
</feature>
<organism evidence="10 11">
    <name type="scientific">Chloroherpeton thalassium (strain ATCC 35110 / GB-78)</name>
    <dbReference type="NCBI Taxonomy" id="517418"/>
    <lineage>
        <taxon>Bacteria</taxon>
        <taxon>Pseudomonadati</taxon>
        <taxon>Chlorobiota</taxon>
        <taxon>Chlorobiia</taxon>
        <taxon>Chlorobiales</taxon>
        <taxon>Chloroherpetonaceae</taxon>
        <taxon>Chloroherpeton</taxon>
    </lineage>
</organism>
<protein>
    <recommendedName>
        <fullName evidence="8">3-oxoacyl-[acyl-carrier-protein] reductase</fullName>
        <ecNumber evidence="8">1.1.1.100</ecNumber>
    </recommendedName>
</protein>
<dbReference type="OrthoDB" id="9788235at2"/>
<dbReference type="FunFam" id="3.40.50.720:FF:000115">
    <property type="entry name" value="3-oxoacyl-[acyl-carrier-protein] reductase FabG"/>
    <property type="match status" value="1"/>
</dbReference>
<dbReference type="InterPro" id="IPR050259">
    <property type="entry name" value="SDR"/>
</dbReference>
<dbReference type="PROSITE" id="PS00061">
    <property type="entry name" value="ADH_SHORT"/>
    <property type="match status" value="1"/>
</dbReference>
<dbReference type="GO" id="GO:0004316">
    <property type="term" value="F:3-oxoacyl-[acyl-carrier-protein] reductase (NADPH) activity"/>
    <property type="evidence" value="ECO:0007669"/>
    <property type="project" value="UniProtKB-UniRule"/>
</dbReference>
<comment type="subunit">
    <text evidence="8">Homotetramer.</text>
</comment>
<keyword evidence="3 7" id="KW-0521">NADP</keyword>
<evidence type="ECO:0000313" key="10">
    <source>
        <dbReference type="EMBL" id="ACF13143.1"/>
    </source>
</evidence>
<comment type="function">
    <text evidence="1 8">Catalyzes the NADPH-dependent reduction of beta-ketoacyl-ACP substrates to beta-hydroxyacyl-ACP products, the first reductive step in the elongation cycle of fatty acid biosynthesis.</text>
</comment>
<dbReference type="EC" id="1.1.1.100" evidence="8"/>
<dbReference type="NCBIfam" id="NF009466">
    <property type="entry name" value="PRK12826.1-2"/>
    <property type="match status" value="1"/>
</dbReference>
<reference evidence="10 11" key="1">
    <citation type="submission" date="2008-06" db="EMBL/GenBank/DDBJ databases">
        <title>Complete sequence of Chloroherpeton thalassium ATCC 35110.</title>
        <authorList>
            <consortium name="US DOE Joint Genome Institute"/>
            <person name="Lucas S."/>
            <person name="Copeland A."/>
            <person name="Lapidus A."/>
            <person name="Glavina del Rio T."/>
            <person name="Dalin E."/>
            <person name="Tice H."/>
            <person name="Bruce D."/>
            <person name="Goodwin L."/>
            <person name="Pitluck S."/>
            <person name="Schmutz J."/>
            <person name="Larimer F."/>
            <person name="Land M."/>
            <person name="Hauser L."/>
            <person name="Kyrpides N."/>
            <person name="Mikhailova N."/>
            <person name="Liu Z."/>
            <person name="Li T."/>
            <person name="Zhao F."/>
            <person name="Overmann J."/>
            <person name="Bryant D.A."/>
            <person name="Richardson P."/>
        </authorList>
    </citation>
    <scope>NUCLEOTIDE SEQUENCE [LARGE SCALE GENOMIC DNA]</scope>
    <source>
        <strain evidence="11">ATCC 35110 / GB-78</strain>
    </source>
</reference>
<feature type="binding site" evidence="7">
    <location>
        <begin position="14"/>
        <end position="17"/>
    </location>
    <ligand>
        <name>NADP(+)</name>
        <dbReference type="ChEBI" id="CHEBI:58349"/>
    </ligand>
</feature>
<dbReference type="GO" id="GO:0006633">
    <property type="term" value="P:fatty acid biosynthetic process"/>
    <property type="evidence" value="ECO:0007669"/>
    <property type="project" value="UniProtKB-UniPathway"/>
</dbReference>
<keyword evidence="8" id="KW-0444">Lipid biosynthesis</keyword>
<dbReference type="InterPro" id="IPR020904">
    <property type="entry name" value="Sc_DH/Rdtase_CS"/>
</dbReference>
<dbReference type="GO" id="GO:0051287">
    <property type="term" value="F:NAD binding"/>
    <property type="evidence" value="ECO:0007669"/>
    <property type="project" value="UniProtKB-UniRule"/>
</dbReference>
<dbReference type="NCBIfam" id="TIGR01830">
    <property type="entry name" value="3oxo_ACP_reduc"/>
    <property type="match status" value="1"/>
</dbReference>
<name>B3QVT6_CHLT3</name>
<dbReference type="KEGG" id="cts:Ctha_0674"/>
<dbReference type="InterPro" id="IPR057326">
    <property type="entry name" value="KR_dom"/>
</dbReference>
<evidence type="ECO:0000256" key="5">
    <source>
        <dbReference type="ARBA" id="ARBA00048508"/>
    </source>
</evidence>
<dbReference type="PANTHER" id="PTHR42879">
    <property type="entry name" value="3-OXOACYL-(ACYL-CARRIER-PROTEIN) REDUCTASE"/>
    <property type="match status" value="1"/>
</dbReference>
<evidence type="ECO:0000256" key="8">
    <source>
        <dbReference type="RuleBase" id="RU366074"/>
    </source>
</evidence>
<dbReference type="PRINTS" id="PR00081">
    <property type="entry name" value="GDHRDH"/>
</dbReference>
<evidence type="ECO:0000256" key="2">
    <source>
        <dbReference type="ARBA" id="ARBA00006484"/>
    </source>
</evidence>
<dbReference type="RefSeq" id="WP_012499227.1">
    <property type="nucleotide sequence ID" value="NC_011026.1"/>
</dbReference>
<dbReference type="InterPro" id="IPR036291">
    <property type="entry name" value="NAD(P)-bd_dom_sf"/>
</dbReference>